<accession>A0AAE0HPR8</accession>
<dbReference type="InterPro" id="IPR037504">
    <property type="entry name" value="PSI_induc_2"/>
</dbReference>
<organism evidence="3 4">
    <name type="scientific">Chaetomium fimeti</name>
    <dbReference type="NCBI Taxonomy" id="1854472"/>
    <lineage>
        <taxon>Eukaryota</taxon>
        <taxon>Fungi</taxon>
        <taxon>Dikarya</taxon>
        <taxon>Ascomycota</taxon>
        <taxon>Pezizomycotina</taxon>
        <taxon>Sordariomycetes</taxon>
        <taxon>Sordariomycetidae</taxon>
        <taxon>Sordariales</taxon>
        <taxon>Chaetomiaceae</taxon>
        <taxon>Chaetomium</taxon>
    </lineage>
</organism>
<dbReference type="PANTHER" id="PTHR40018">
    <property type="entry name" value="[PSI+] INDUCTION PROTEIN 2"/>
    <property type="match status" value="1"/>
</dbReference>
<feature type="compositionally biased region" description="Low complexity" evidence="1">
    <location>
        <begin position="271"/>
        <end position="305"/>
    </location>
</feature>
<feature type="compositionally biased region" description="Polar residues" evidence="1">
    <location>
        <begin position="330"/>
        <end position="340"/>
    </location>
</feature>
<proteinExistence type="predicted"/>
<dbReference type="PANTHER" id="PTHR40018:SF1">
    <property type="entry name" value="[PSI+] INDUCTION PROTEIN 2"/>
    <property type="match status" value="1"/>
</dbReference>
<dbReference type="GO" id="GO:0005935">
    <property type="term" value="C:cellular bud neck"/>
    <property type="evidence" value="ECO:0007669"/>
    <property type="project" value="TreeGrafter"/>
</dbReference>
<evidence type="ECO:0000256" key="1">
    <source>
        <dbReference type="SAM" id="MobiDB-lite"/>
    </source>
</evidence>
<reference evidence="3" key="2">
    <citation type="submission" date="2023-06" db="EMBL/GenBank/DDBJ databases">
        <authorList>
            <consortium name="Lawrence Berkeley National Laboratory"/>
            <person name="Haridas S."/>
            <person name="Hensen N."/>
            <person name="Bonometti L."/>
            <person name="Westerberg I."/>
            <person name="Brannstrom I.O."/>
            <person name="Guillou S."/>
            <person name="Cros-Aarteil S."/>
            <person name="Calhoun S."/>
            <person name="Kuo A."/>
            <person name="Mondo S."/>
            <person name="Pangilinan J."/>
            <person name="Riley R."/>
            <person name="Labutti K."/>
            <person name="Andreopoulos B."/>
            <person name="Lipzen A."/>
            <person name="Chen C."/>
            <person name="Yanf M."/>
            <person name="Daum C."/>
            <person name="Ng V."/>
            <person name="Clum A."/>
            <person name="Steindorff A."/>
            <person name="Ohm R."/>
            <person name="Martin F."/>
            <person name="Silar P."/>
            <person name="Natvig D."/>
            <person name="Lalanne C."/>
            <person name="Gautier V."/>
            <person name="Ament-Velasquez S.L."/>
            <person name="Kruys A."/>
            <person name="Hutchinson M.I."/>
            <person name="Powell A.J."/>
            <person name="Barry K."/>
            <person name="Miller A.N."/>
            <person name="Grigoriev I.V."/>
            <person name="Debuchy R."/>
            <person name="Gladieux P."/>
            <person name="Thoren M.H."/>
            <person name="Johannesson H."/>
        </authorList>
    </citation>
    <scope>NUCLEOTIDE SEQUENCE</scope>
    <source>
        <strain evidence="3">CBS 168.71</strain>
    </source>
</reference>
<keyword evidence="4" id="KW-1185">Reference proteome</keyword>
<dbReference type="RefSeq" id="XP_062663989.1">
    <property type="nucleotide sequence ID" value="XM_062798617.1"/>
</dbReference>
<name>A0AAE0HPR8_9PEZI</name>
<feature type="region of interest" description="Disordered" evidence="1">
    <location>
        <begin position="211"/>
        <end position="535"/>
    </location>
</feature>
<keyword evidence="2" id="KW-0812">Transmembrane</keyword>
<dbReference type="AlphaFoldDB" id="A0AAE0HPR8"/>
<keyword evidence="2" id="KW-0472">Membrane</keyword>
<evidence type="ECO:0000313" key="4">
    <source>
        <dbReference type="Proteomes" id="UP001278766"/>
    </source>
</evidence>
<gene>
    <name evidence="3" type="ORF">B0H64DRAFT_16211</name>
</gene>
<evidence type="ECO:0000256" key="2">
    <source>
        <dbReference type="SAM" id="Phobius"/>
    </source>
</evidence>
<dbReference type="EMBL" id="JAUEPN010000001">
    <property type="protein sequence ID" value="KAK3300475.1"/>
    <property type="molecule type" value="Genomic_DNA"/>
</dbReference>
<dbReference type="Proteomes" id="UP001278766">
    <property type="component" value="Unassembled WGS sequence"/>
</dbReference>
<sequence length="535" mass="56426">MPAVNVAMERSLRRGFLDLFVASLQPALGRRDLEGQITDVKTAFSSWDNCMQVNYCKWPVIAVIIVGGLIVLAVAWCMIRCLCCGLSCCCSCFSCLKCCGNCCGCCDPPRGSRRKYLDEPYIPPDHGYKSQEPMHSGFNSRPTAAPVSKGPAFPQFAEFDAGGKKDDDSLPQMPEWESAERKKVYLEEEAVEMNALKRPEADGQTAGATVVGGAGGMSPHGSRSPVNRSPYGPPGGNNGFFAASAIDNNDPYSQGAPAYNQPGMAYTEPDSGYGMAGAAMGPGRRSPQAFNNVGYNDGHNNNGYGQTHDYPDPGNQGSYDNYGGAPRQQPYDNYDSQANQGYGIARHQTPHAMDASPYGPDQRRSPAPQGPYGADSRRSPAPQGPYGAETARRSPAPRGPYGAGARHSPGPQGAGAFDTPYLGGGGPDPRRSPAPQQQAGFENNRPYGGARPPPQRQYSSNSGGGGSGMHSPINAPTPLRNDVGFDFTSGYSRPQAPVATTSPVNAGGYRQPSPGPAELGGGGGGYPGYKPYQPA</sequence>
<feature type="transmembrane region" description="Helical" evidence="2">
    <location>
        <begin position="58"/>
        <end position="79"/>
    </location>
</feature>
<evidence type="ECO:0000313" key="3">
    <source>
        <dbReference type="EMBL" id="KAK3300475.1"/>
    </source>
</evidence>
<dbReference type="GeneID" id="87835565"/>
<reference evidence="3" key="1">
    <citation type="journal article" date="2023" name="Mol. Phylogenet. Evol.">
        <title>Genome-scale phylogeny and comparative genomics of the fungal order Sordariales.</title>
        <authorList>
            <person name="Hensen N."/>
            <person name="Bonometti L."/>
            <person name="Westerberg I."/>
            <person name="Brannstrom I.O."/>
            <person name="Guillou S."/>
            <person name="Cros-Aarteil S."/>
            <person name="Calhoun S."/>
            <person name="Haridas S."/>
            <person name="Kuo A."/>
            <person name="Mondo S."/>
            <person name="Pangilinan J."/>
            <person name="Riley R."/>
            <person name="LaButti K."/>
            <person name="Andreopoulos B."/>
            <person name="Lipzen A."/>
            <person name="Chen C."/>
            <person name="Yan M."/>
            <person name="Daum C."/>
            <person name="Ng V."/>
            <person name="Clum A."/>
            <person name="Steindorff A."/>
            <person name="Ohm R.A."/>
            <person name="Martin F."/>
            <person name="Silar P."/>
            <person name="Natvig D.O."/>
            <person name="Lalanne C."/>
            <person name="Gautier V."/>
            <person name="Ament-Velasquez S.L."/>
            <person name="Kruys A."/>
            <person name="Hutchinson M.I."/>
            <person name="Powell A.J."/>
            <person name="Barry K."/>
            <person name="Miller A.N."/>
            <person name="Grigoriev I.V."/>
            <person name="Debuchy R."/>
            <person name="Gladieux P."/>
            <person name="Hiltunen Thoren M."/>
            <person name="Johannesson H."/>
        </authorList>
    </citation>
    <scope>NUCLEOTIDE SEQUENCE</scope>
    <source>
        <strain evidence="3">CBS 168.71</strain>
    </source>
</reference>
<protein>
    <recommendedName>
        <fullName evidence="5">Fibroin-3 related protein</fullName>
    </recommendedName>
</protein>
<dbReference type="GO" id="GO:0005886">
    <property type="term" value="C:plasma membrane"/>
    <property type="evidence" value="ECO:0007669"/>
    <property type="project" value="TreeGrafter"/>
</dbReference>
<feature type="compositionally biased region" description="Gly residues" evidence="1">
    <location>
        <begin position="518"/>
        <end position="527"/>
    </location>
</feature>
<comment type="caution">
    <text evidence="3">The sequence shown here is derived from an EMBL/GenBank/DDBJ whole genome shotgun (WGS) entry which is preliminary data.</text>
</comment>
<evidence type="ECO:0008006" key="5">
    <source>
        <dbReference type="Google" id="ProtNLM"/>
    </source>
</evidence>
<keyword evidence="2" id="KW-1133">Transmembrane helix</keyword>